<feature type="binding site" evidence="14">
    <location>
        <position position="583"/>
    </location>
    <ligand>
        <name>Mg(2+)</name>
        <dbReference type="ChEBI" id="CHEBI:18420"/>
    </ligand>
</feature>
<evidence type="ECO:0000256" key="14">
    <source>
        <dbReference type="PIRSR" id="PIRSR601501-1"/>
    </source>
</evidence>
<dbReference type="AlphaFoldDB" id="Q478L6"/>
<feature type="binding site" evidence="14">
    <location>
        <position position="577"/>
    </location>
    <ligand>
        <name>Ni(2+)</name>
        <dbReference type="ChEBI" id="CHEBI:49786"/>
    </ligand>
</feature>
<keyword evidence="7 14" id="KW-0479">Metal-binding</keyword>
<gene>
    <name evidence="16" type="ordered locus">Daro_3988</name>
</gene>
<evidence type="ECO:0000256" key="13">
    <source>
        <dbReference type="ARBA" id="ARBA00048757"/>
    </source>
</evidence>
<dbReference type="PROSITE" id="PS00508">
    <property type="entry name" value="NI_HGENASE_L_2"/>
    <property type="match status" value="1"/>
</dbReference>
<keyword evidence="14" id="KW-0460">Magnesium</keyword>
<evidence type="ECO:0000256" key="9">
    <source>
        <dbReference type="ARBA" id="ARBA00037655"/>
    </source>
</evidence>
<accession>Q478L6</accession>
<feature type="binding site" evidence="14">
    <location>
        <position position="580"/>
    </location>
    <ligand>
        <name>Fe cation</name>
        <dbReference type="ChEBI" id="CHEBI:24875"/>
    </ligand>
</feature>
<comment type="cofactor">
    <cofactor evidence="14">
        <name>Fe cation</name>
        <dbReference type="ChEBI" id="CHEBI:24875"/>
    </cofactor>
</comment>
<name>Q478L6_DECAR</name>
<feature type="binding site" evidence="14">
    <location>
        <position position="78"/>
    </location>
    <ligand>
        <name>Ni(2+)</name>
        <dbReference type="ChEBI" id="CHEBI:49786"/>
    </ligand>
</feature>
<dbReference type="KEGG" id="dar:Daro_3988"/>
<comment type="subcellular location">
    <subcellularLocation>
        <location evidence="2">Cell membrane</location>
        <topology evidence="2">Peripheral membrane protein</topology>
    </subcellularLocation>
</comment>
<feature type="binding site" evidence="14">
    <location>
        <position position="56"/>
    </location>
    <ligand>
        <name>Mg(2+)</name>
        <dbReference type="ChEBI" id="CHEBI:18420"/>
    </ligand>
</feature>
<evidence type="ECO:0000256" key="4">
    <source>
        <dbReference type="ARBA" id="ARBA00011771"/>
    </source>
</evidence>
<proteinExistence type="inferred from homology"/>
<dbReference type="PROSITE" id="PS00507">
    <property type="entry name" value="NI_HGENASE_L_1"/>
    <property type="match status" value="1"/>
</dbReference>
<evidence type="ECO:0000256" key="5">
    <source>
        <dbReference type="ARBA" id="ARBA00012082"/>
    </source>
</evidence>
<comment type="cofactor">
    <cofactor evidence="1 14">
        <name>Ni(2+)</name>
        <dbReference type="ChEBI" id="CHEBI:49786"/>
    </cofactor>
</comment>
<comment type="catalytic activity">
    <reaction evidence="13">
        <text>H2 + A = AH2</text>
        <dbReference type="Rhea" id="RHEA:12116"/>
        <dbReference type="ChEBI" id="CHEBI:13193"/>
        <dbReference type="ChEBI" id="CHEBI:17499"/>
        <dbReference type="ChEBI" id="CHEBI:18276"/>
        <dbReference type="EC" id="1.12.99.6"/>
    </reaction>
</comment>
<dbReference type="InterPro" id="IPR001501">
    <property type="entry name" value="Ni-dep_hyd_lsu"/>
</dbReference>
<dbReference type="Pfam" id="PF00374">
    <property type="entry name" value="NiFeSe_Hases"/>
    <property type="match status" value="1"/>
</dbReference>
<dbReference type="HOGENOM" id="CLU_030087_0_0_4"/>
<dbReference type="InterPro" id="IPR029014">
    <property type="entry name" value="NiFe-Hase_large"/>
</dbReference>
<dbReference type="PANTHER" id="PTHR42958">
    <property type="entry name" value="HYDROGENASE-2 LARGE CHAIN"/>
    <property type="match status" value="1"/>
</dbReference>
<keyword evidence="6 14" id="KW-0533">Nickel</keyword>
<dbReference type="GO" id="GO:0005886">
    <property type="term" value="C:plasma membrane"/>
    <property type="evidence" value="ECO:0007669"/>
    <property type="project" value="UniProtKB-SubCell"/>
</dbReference>
<sequence length="598" mass="66306">MSAYETQGFKVDNSGKRVVVDPVCRIEGHLRVEVNLDDKNVIRNAVSTGTMWRGLEVILKGRDPRDAWAFTERICGVCTGTHALTSVRAVEDALKIQIPENANTIRNLMQLNLYVHDHLVHFYHLHALDWVDVVSALKADPKATSALAQSISSWPLSSPGYFRDIQNRLKKFVESGQLGPFMNGYWGNPAYKLPPEANLMAVAHYLEALDFQKEIVKVHTIFGGKNPHPNWLVGGVPCAINLEGVGAVGAVNMERLNLVKSIIDRCAEFVEQVYIPDLLAIGSFYKGWLYGGGLSSKNLLSYGDIPQKANDYTSGNLLLPRGAIINGKLDEIHPVDLKDPEQVQEFVAHSWYKYPDETKGLHPFDGVTEPSFVLGPNTKGTKTNIKELDEGGKYSWIKAPRWRGHAMEVGCLPRMVLGYLQPKQYPEIHGLVDGALKKLDVPVTALFSTLGRTAARGLETAYCVKLQQQQFDKLMTNLKSGDLNTANIEKWEPSTWPKEAMGAGFTEAPRGALGHWIRIKDTKIDNYQCVVPTTWNGGPRDHKGQIGAFEASLMDTPVAKADEPLEILRTLHSFDPCLACSTHVMSPDGQEMTSVKVR</sequence>
<dbReference type="InterPro" id="IPR050867">
    <property type="entry name" value="NiFe/NiFeSe_hydrgnase_LSU"/>
</dbReference>
<evidence type="ECO:0000256" key="10">
    <source>
        <dbReference type="ARBA" id="ARBA00040803"/>
    </source>
</evidence>
<dbReference type="EMBL" id="CP000089">
    <property type="protein sequence ID" value="AAZ48715.1"/>
    <property type="molecule type" value="Genomic_DNA"/>
</dbReference>
<feature type="binding site" evidence="14">
    <location>
        <position position="78"/>
    </location>
    <ligand>
        <name>Fe cation</name>
        <dbReference type="ChEBI" id="CHEBI:24875"/>
    </ligand>
</feature>
<evidence type="ECO:0000256" key="12">
    <source>
        <dbReference type="ARBA" id="ARBA00042683"/>
    </source>
</evidence>
<evidence type="ECO:0000256" key="8">
    <source>
        <dbReference type="ARBA" id="ARBA00023002"/>
    </source>
</evidence>
<dbReference type="Gene3D" id="1.10.645.10">
    <property type="entry name" value="Cytochrome-c3 Hydrogenase, chain B"/>
    <property type="match status" value="1"/>
</dbReference>
<dbReference type="InterPro" id="IPR018194">
    <property type="entry name" value="Ni-dep_hyd_lsu_Ni_BS"/>
</dbReference>
<dbReference type="STRING" id="159087.Daro_3988"/>
<dbReference type="GO" id="GO:0016151">
    <property type="term" value="F:nickel cation binding"/>
    <property type="evidence" value="ECO:0007669"/>
    <property type="project" value="InterPro"/>
</dbReference>
<dbReference type="FunFam" id="1.10.645.10:FF:000002">
    <property type="entry name" value="Hydrogenase 2 large subunit"/>
    <property type="match status" value="1"/>
</dbReference>
<evidence type="ECO:0000256" key="15">
    <source>
        <dbReference type="RuleBase" id="RU003896"/>
    </source>
</evidence>
<feature type="binding site" evidence="14">
    <location>
        <position position="75"/>
    </location>
    <ligand>
        <name>Ni(2+)</name>
        <dbReference type="ChEBI" id="CHEBI:49786"/>
    </ligand>
</feature>
<evidence type="ECO:0000256" key="1">
    <source>
        <dbReference type="ARBA" id="ARBA00001967"/>
    </source>
</evidence>
<comment type="similarity">
    <text evidence="3 15">Belongs to the [NiFe]/[NiFeSe] hydrogenase large subunit family.</text>
</comment>
<dbReference type="EC" id="1.12.99.6" evidence="5"/>
<dbReference type="OrthoDB" id="9761717at2"/>
<evidence type="ECO:0000256" key="3">
    <source>
        <dbReference type="ARBA" id="ARBA00009292"/>
    </source>
</evidence>
<evidence type="ECO:0000256" key="2">
    <source>
        <dbReference type="ARBA" id="ARBA00004202"/>
    </source>
</evidence>
<comment type="function">
    <text evidence="9">This enzyme recycles the H(2) produced by nitrogenase to increase the production of ATP and to protect nitrogenase against inhibition or damage by O(2) under carbon- or phosphate-limited conditions.</text>
</comment>
<organism evidence="16">
    <name type="scientific">Dechloromonas aromatica (strain RCB)</name>
    <dbReference type="NCBI Taxonomy" id="159087"/>
    <lineage>
        <taxon>Bacteria</taxon>
        <taxon>Pseudomonadati</taxon>
        <taxon>Pseudomonadota</taxon>
        <taxon>Betaproteobacteria</taxon>
        <taxon>Rhodocyclales</taxon>
        <taxon>Azonexaceae</taxon>
        <taxon>Dechloromonas</taxon>
    </lineage>
</organism>
<evidence type="ECO:0000313" key="16">
    <source>
        <dbReference type="EMBL" id="AAZ48715.1"/>
    </source>
</evidence>
<evidence type="ECO:0000256" key="6">
    <source>
        <dbReference type="ARBA" id="ARBA00022596"/>
    </source>
</evidence>
<dbReference type="GO" id="GO:0033748">
    <property type="term" value="F:hydrogenase (acceptor) activity"/>
    <property type="evidence" value="ECO:0007669"/>
    <property type="project" value="UniProtKB-EC"/>
</dbReference>
<dbReference type="eggNOG" id="COG0374">
    <property type="taxonomic scope" value="Bacteria"/>
</dbReference>
<dbReference type="SUPFAM" id="SSF56762">
    <property type="entry name" value="HydB/Nqo4-like"/>
    <property type="match status" value="1"/>
</dbReference>
<protein>
    <recommendedName>
        <fullName evidence="10">Uptake hydrogenase large subunit</fullName>
        <ecNumber evidence="5">1.12.99.6</ecNumber>
    </recommendedName>
    <alternativeName>
        <fullName evidence="12">Hydrogenlyase</fullName>
    </alternativeName>
    <alternativeName>
        <fullName evidence="11">Membrane-bound hydrogenase large subunit</fullName>
    </alternativeName>
</protein>
<reference evidence="16" key="1">
    <citation type="submission" date="2005-08" db="EMBL/GenBank/DDBJ databases">
        <title>Complete sequence of Dechloromonas aromatica RCB.</title>
        <authorList>
            <person name="Salinero K.K."/>
            <person name="Copeland A."/>
            <person name="Lucas S."/>
            <person name="Lapidus A."/>
            <person name="Barry K."/>
            <person name="Detter J.C."/>
            <person name="Glavina T."/>
            <person name="Hammon N."/>
            <person name="Israni S."/>
            <person name="Pitluck S."/>
            <person name="Di Bartolo G."/>
            <person name="Trong S."/>
            <person name="Schmutz J."/>
            <person name="Larimer F."/>
            <person name="Land M."/>
            <person name="Ivanova N."/>
            <person name="Richardson P."/>
        </authorList>
    </citation>
    <scope>NUCLEOTIDE SEQUENCE</scope>
    <source>
        <strain evidence="16">RCB</strain>
    </source>
</reference>
<dbReference type="PANTHER" id="PTHR42958:SF2">
    <property type="entry name" value="UPTAKE HYDROGENASE LARGE SUBUNIT"/>
    <property type="match status" value="1"/>
</dbReference>
<evidence type="ECO:0000256" key="7">
    <source>
        <dbReference type="ARBA" id="ARBA00022723"/>
    </source>
</evidence>
<evidence type="ECO:0000256" key="11">
    <source>
        <dbReference type="ARBA" id="ARBA00041237"/>
    </source>
</evidence>
<keyword evidence="14" id="KW-0408">Iron</keyword>
<comment type="subunit">
    <text evidence="4">Heterodimer of a large and a small subunit.</text>
</comment>
<keyword evidence="8 15" id="KW-0560">Oxidoreductase</keyword>
<dbReference type="GO" id="GO:0008901">
    <property type="term" value="F:ferredoxin hydrogenase activity"/>
    <property type="evidence" value="ECO:0007669"/>
    <property type="project" value="InterPro"/>
</dbReference>